<evidence type="ECO:0000313" key="9">
    <source>
        <dbReference type="EMBL" id="TKK88213.1"/>
    </source>
</evidence>
<dbReference type="OrthoDB" id="9774993at2"/>
<evidence type="ECO:0000256" key="2">
    <source>
        <dbReference type="ARBA" id="ARBA00022475"/>
    </source>
</evidence>
<evidence type="ECO:0000256" key="4">
    <source>
        <dbReference type="ARBA" id="ARBA00022989"/>
    </source>
</evidence>
<evidence type="ECO:0000256" key="7">
    <source>
        <dbReference type="SAM" id="Phobius"/>
    </source>
</evidence>
<accession>A0A4V5UZD1</accession>
<keyword evidence="3 7" id="KW-0812">Transmembrane</keyword>
<keyword evidence="2" id="KW-1003">Cell membrane</keyword>
<evidence type="ECO:0000256" key="1">
    <source>
        <dbReference type="ARBA" id="ARBA00004651"/>
    </source>
</evidence>
<dbReference type="InterPro" id="IPR051791">
    <property type="entry name" value="Pra-immunoreactive"/>
</dbReference>
<feature type="region of interest" description="Disordered" evidence="6">
    <location>
        <begin position="1"/>
        <end position="46"/>
    </location>
</feature>
<protein>
    <submittedName>
        <fullName evidence="9">RDD family protein</fullName>
    </submittedName>
</protein>
<keyword evidence="4 7" id="KW-1133">Transmembrane helix</keyword>
<evidence type="ECO:0000256" key="3">
    <source>
        <dbReference type="ARBA" id="ARBA00022692"/>
    </source>
</evidence>
<organism evidence="9 10">
    <name type="scientific">Herbidospora galbida</name>
    <dbReference type="NCBI Taxonomy" id="2575442"/>
    <lineage>
        <taxon>Bacteria</taxon>
        <taxon>Bacillati</taxon>
        <taxon>Actinomycetota</taxon>
        <taxon>Actinomycetes</taxon>
        <taxon>Streptosporangiales</taxon>
        <taxon>Streptosporangiaceae</taxon>
        <taxon>Herbidospora</taxon>
    </lineage>
</organism>
<comment type="caution">
    <text evidence="9">The sequence shown here is derived from an EMBL/GenBank/DDBJ whole genome shotgun (WGS) entry which is preliminary data.</text>
</comment>
<feature type="compositionally biased region" description="Pro residues" evidence="6">
    <location>
        <begin position="19"/>
        <end position="44"/>
    </location>
</feature>
<reference evidence="9 10" key="1">
    <citation type="submission" date="2019-04" db="EMBL/GenBank/DDBJ databases">
        <title>Herbidospora sp. NEAU-GS14.nov., a novel actinomycete isolated from soil.</title>
        <authorList>
            <person name="Han L."/>
        </authorList>
    </citation>
    <scope>NUCLEOTIDE SEQUENCE [LARGE SCALE GENOMIC DNA]</scope>
    <source>
        <strain evidence="9 10">NEAU-GS14</strain>
    </source>
</reference>
<dbReference type="GO" id="GO:0005886">
    <property type="term" value="C:plasma membrane"/>
    <property type="evidence" value="ECO:0007669"/>
    <property type="project" value="UniProtKB-SubCell"/>
</dbReference>
<dbReference type="Proteomes" id="UP000308705">
    <property type="component" value="Unassembled WGS sequence"/>
</dbReference>
<evidence type="ECO:0000259" key="8">
    <source>
        <dbReference type="Pfam" id="PF06271"/>
    </source>
</evidence>
<dbReference type="PANTHER" id="PTHR36115">
    <property type="entry name" value="PROLINE-RICH ANTIGEN HOMOLOG-RELATED"/>
    <property type="match status" value="1"/>
</dbReference>
<name>A0A4V5UZD1_9ACTN</name>
<dbReference type="AlphaFoldDB" id="A0A4V5UZD1"/>
<sequence>MASPTPPPGDLPGQDPSQPWTPPPAPGGRPPYGTPGQGAPPPAGQPLAGRWRRLLAGIVDAVIVGVVSSPFTYKSWSAVYDERTGTWHAEQVSHWFWGLLIGFLYYWLFHAYWNGQTPGKKIFRMRVAREDGGPIGVGQAALRSVVYVVLTATCCLGFVDLVWILFDRRKQALHDKAASTLVVDA</sequence>
<feature type="compositionally biased region" description="Pro residues" evidence="6">
    <location>
        <begin position="1"/>
        <end position="10"/>
    </location>
</feature>
<gene>
    <name evidence="9" type="ORF">FDA94_15005</name>
</gene>
<dbReference type="PANTHER" id="PTHR36115:SF4">
    <property type="entry name" value="MEMBRANE PROTEIN"/>
    <property type="match status" value="1"/>
</dbReference>
<evidence type="ECO:0000313" key="10">
    <source>
        <dbReference type="Proteomes" id="UP000308705"/>
    </source>
</evidence>
<feature type="transmembrane region" description="Helical" evidence="7">
    <location>
        <begin position="145"/>
        <end position="166"/>
    </location>
</feature>
<comment type="subcellular location">
    <subcellularLocation>
        <location evidence="1">Cell membrane</location>
        <topology evidence="1">Multi-pass membrane protein</topology>
    </subcellularLocation>
</comment>
<dbReference type="Pfam" id="PF06271">
    <property type="entry name" value="RDD"/>
    <property type="match status" value="1"/>
</dbReference>
<dbReference type="InterPro" id="IPR010432">
    <property type="entry name" value="RDD"/>
</dbReference>
<feature type="transmembrane region" description="Helical" evidence="7">
    <location>
        <begin position="94"/>
        <end position="113"/>
    </location>
</feature>
<keyword evidence="5 7" id="KW-0472">Membrane</keyword>
<feature type="transmembrane region" description="Helical" evidence="7">
    <location>
        <begin position="54"/>
        <end position="73"/>
    </location>
</feature>
<dbReference type="EMBL" id="SZQA01000012">
    <property type="protein sequence ID" value="TKK88213.1"/>
    <property type="molecule type" value="Genomic_DNA"/>
</dbReference>
<feature type="domain" description="RDD" evidence="8">
    <location>
        <begin position="47"/>
        <end position="178"/>
    </location>
</feature>
<proteinExistence type="predicted"/>
<dbReference type="RefSeq" id="WP_137247669.1">
    <property type="nucleotide sequence ID" value="NZ_SZQA01000012.1"/>
</dbReference>
<evidence type="ECO:0000256" key="6">
    <source>
        <dbReference type="SAM" id="MobiDB-lite"/>
    </source>
</evidence>
<evidence type="ECO:0000256" key="5">
    <source>
        <dbReference type="ARBA" id="ARBA00023136"/>
    </source>
</evidence>
<keyword evidence="10" id="KW-1185">Reference proteome</keyword>